<reference evidence="1" key="2">
    <citation type="journal article" date="2022" name="New Phytol.">
        <title>Evolutionary transition to the ectomycorrhizal habit in the genomes of a hyperdiverse lineage of mushroom-forming fungi.</title>
        <authorList>
            <person name="Looney B."/>
            <person name="Miyauchi S."/>
            <person name="Morin E."/>
            <person name="Drula E."/>
            <person name="Courty P.E."/>
            <person name="Kohler A."/>
            <person name="Kuo A."/>
            <person name="LaButti K."/>
            <person name="Pangilinan J."/>
            <person name="Lipzen A."/>
            <person name="Riley R."/>
            <person name="Andreopoulos W."/>
            <person name="He G."/>
            <person name="Johnson J."/>
            <person name="Nolan M."/>
            <person name="Tritt A."/>
            <person name="Barry K.W."/>
            <person name="Grigoriev I.V."/>
            <person name="Nagy L.G."/>
            <person name="Hibbett D."/>
            <person name="Henrissat B."/>
            <person name="Matheny P.B."/>
            <person name="Labbe J."/>
            <person name="Martin F.M."/>
        </authorList>
    </citation>
    <scope>NUCLEOTIDE SEQUENCE</scope>
    <source>
        <strain evidence="1">EC-137</strain>
    </source>
</reference>
<protein>
    <submittedName>
        <fullName evidence="1">Uncharacterized protein</fullName>
    </submittedName>
</protein>
<evidence type="ECO:0000313" key="2">
    <source>
        <dbReference type="Proteomes" id="UP000814128"/>
    </source>
</evidence>
<sequence length="91" mass="10440">VAGHEGTTWNDITDARAEQAAQGYASHWALLPSVLRTMAPEDKLLASKSAMLQHQDERLRRQWLDEWRSSPRYLRLHALVPSLPYKGFLDL</sequence>
<gene>
    <name evidence="1" type="ORF">K488DRAFT_35104</name>
</gene>
<evidence type="ECO:0000313" key="1">
    <source>
        <dbReference type="EMBL" id="KAI0028630.1"/>
    </source>
</evidence>
<organism evidence="1 2">
    <name type="scientific">Vararia minispora EC-137</name>
    <dbReference type="NCBI Taxonomy" id="1314806"/>
    <lineage>
        <taxon>Eukaryota</taxon>
        <taxon>Fungi</taxon>
        <taxon>Dikarya</taxon>
        <taxon>Basidiomycota</taxon>
        <taxon>Agaricomycotina</taxon>
        <taxon>Agaricomycetes</taxon>
        <taxon>Russulales</taxon>
        <taxon>Lachnocladiaceae</taxon>
        <taxon>Vararia</taxon>
    </lineage>
</organism>
<dbReference type="EMBL" id="MU273735">
    <property type="protein sequence ID" value="KAI0028630.1"/>
    <property type="molecule type" value="Genomic_DNA"/>
</dbReference>
<accession>A0ACB8QAP2</accession>
<feature type="non-terminal residue" evidence="1">
    <location>
        <position position="1"/>
    </location>
</feature>
<name>A0ACB8QAP2_9AGAM</name>
<comment type="caution">
    <text evidence="1">The sequence shown here is derived from an EMBL/GenBank/DDBJ whole genome shotgun (WGS) entry which is preliminary data.</text>
</comment>
<feature type="non-terminal residue" evidence="1">
    <location>
        <position position="91"/>
    </location>
</feature>
<proteinExistence type="predicted"/>
<keyword evidence="2" id="KW-1185">Reference proteome</keyword>
<dbReference type="Proteomes" id="UP000814128">
    <property type="component" value="Unassembled WGS sequence"/>
</dbReference>
<reference evidence="1" key="1">
    <citation type="submission" date="2021-02" db="EMBL/GenBank/DDBJ databases">
        <authorList>
            <consortium name="DOE Joint Genome Institute"/>
            <person name="Ahrendt S."/>
            <person name="Looney B.P."/>
            <person name="Miyauchi S."/>
            <person name="Morin E."/>
            <person name="Drula E."/>
            <person name="Courty P.E."/>
            <person name="Chicoki N."/>
            <person name="Fauchery L."/>
            <person name="Kohler A."/>
            <person name="Kuo A."/>
            <person name="Labutti K."/>
            <person name="Pangilinan J."/>
            <person name="Lipzen A."/>
            <person name="Riley R."/>
            <person name="Andreopoulos W."/>
            <person name="He G."/>
            <person name="Johnson J."/>
            <person name="Barry K.W."/>
            <person name="Grigoriev I.V."/>
            <person name="Nagy L."/>
            <person name="Hibbett D."/>
            <person name="Henrissat B."/>
            <person name="Matheny P.B."/>
            <person name="Labbe J."/>
            <person name="Martin F."/>
        </authorList>
    </citation>
    <scope>NUCLEOTIDE SEQUENCE</scope>
    <source>
        <strain evidence="1">EC-137</strain>
    </source>
</reference>